<sequence>MNRISLKHLYKRQAINWLVTVSSVLLCLLLSPMRLPGMELAGIAPNWLLIWVVAWSIKRTAVQGAIAGVIVGLLQDGMTAPVPSHALSLALVGIVTARLHKQRYLQEDFISVALIVFVMAAFTEVMTAAQFSIWSAAIAGKYTAIVSHFGGIWTYYQRVALASAIVSSLWAPVVYYPLNRWWTKMKD</sequence>
<organism evidence="9 10">
    <name type="scientific">Gloeocapsopsis crepidinum LEGE 06123</name>
    <dbReference type="NCBI Taxonomy" id="588587"/>
    <lineage>
        <taxon>Bacteria</taxon>
        <taxon>Bacillati</taxon>
        <taxon>Cyanobacteriota</taxon>
        <taxon>Cyanophyceae</taxon>
        <taxon>Oscillatoriophycideae</taxon>
        <taxon>Chroococcales</taxon>
        <taxon>Chroococcaceae</taxon>
        <taxon>Gloeocapsopsis</taxon>
    </lineage>
</organism>
<keyword evidence="7 8" id="KW-0472">Membrane</keyword>
<keyword evidence="5" id="KW-0133">Cell shape</keyword>
<evidence type="ECO:0000256" key="7">
    <source>
        <dbReference type="ARBA" id="ARBA00023136"/>
    </source>
</evidence>
<feature type="transmembrane region" description="Helical" evidence="8">
    <location>
        <begin position="15"/>
        <end position="35"/>
    </location>
</feature>
<dbReference type="EMBL" id="JADEWN010000054">
    <property type="protein sequence ID" value="MBE9192402.1"/>
    <property type="molecule type" value="Genomic_DNA"/>
</dbReference>
<proteinExistence type="inferred from homology"/>
<comment type="similarity">
    <text evidence="2">Belongs to the MreD family.</text>
</comment>
<evidence type="ECO:0000256" key="5">
    <source>
        <dbReference type="ARBA" id="ARBA00022960"/>
    </source>
</evidence>
<evidence type="ECO:0000256" key="3">
    <source>
        <dbReference type="ARBA" id="ARBA00022475"/>
    </source>
</evidence>
<evidence type="ECO:0000313" key="9">
    <source>
        <dbReference type="EMBL" id="MBE9192402.1"/>
    </source>
</evidence>
<keyword evidence="4 8" id="KW-0812">Transmembrane</keyword>
<keyword evidence="10" id="KW-1185">Reference proteome</keyword>
<dbReference type="Proteomes" id="UP000651156">
    <property type="component" value="Unassembled WGS sequence"/>
</dbReference>
<reference evidence="9 10" key="1">
    <citation type="submission" date="2020-10" db="EMBL/GenBank/DDBJ databases">
        <authorList>
            <person name="Castelo-Branco R."/>
            <person name="Eusebio N."/>
            <person name="Adriana R."/>
            <person name="Vieira A."/>
            <person name="Brugerolle De Fraissinette N."/>
            <person name="Rezende De Castro R."/>
            <person name="Schneider M.P."/>
            <person name="Vasconcelos V."/>
            <person name="Leao P.N."/>
        </authorList>
    </citation>
    <scope>NUCLEOTIDE SEQUENCE [LARGE SCALE GENOMIC DNA]</scope>
    <source>
        <strain evidence="9 10">LEGE 06123</strain>
    </source>
</reference>
<dbReference type="InterPro" id="IPR007227">
    <property type="entry name" value="Cell_shape_determining_MreD"/>
</dbReference>
<gene>
    <name evidence="9" type="primary">mreD</name>
    <name evidence="9" type="ORF">IQ230_19035</name>
</gene>
<feature type="transmembrane region" description="Helical" evidence="8">
    <location>
        <begin position="155"/>
        <end position="178"/>
    </location>
</feature>
<dbReference type="RefSeq" id="WP_193933831.1">
    <property type="nucleotide sequence ID" value="NZ_CAWPMZ010000090.1"/>
</dbReference>
<evidence type="ECO:0000256" key="2">
    <source>
        <dbReference type="ARBA" id="ARBA00007776"/>
    </source>
</evidence>
<evidence type="ECO:0000256" key="8">
    <source>
        <dbReference type="SAM" id="Phobius"/>
    </source>
</evidence>
<dbReference type="Pfam" id="PF04093">
    <property type="entry name" value="MreD"/>
    <property type="match status" value="1"/>
</dbReference>
<protein>
    <submittedName>
        <fullName evidence="9">Rod shape-determining protein MreD</fullName>
    </submittedName>
</protein>
<feature type="transmembrane region" description="Helical" evidence="8">
    <location>
        <begin position="109"/>
        <end position="135"/>
    </location>
</feature>
<dbReference type="NCBIfam" id="TIGR03426">
    <property type="entry name" value="shape_MreD"/>
    <property type="match status" value="1"/>
</dbReference>
<name>A0ABR9UVS1_9CHRO</name>
<evidence type="ECO:0000256" key="1">
    <source>
        <dbReference type="ARBA" id="ARBA00004651"/>
    </source>
</evidence>
<evidence type="ECO:0000256" key="4">
    <source>
        <dbReference type="ARBA" id="ARBA00022692"/>
    </source>
</evidence>
<evidence type="ECO:0000256" key="6">
    <source>
        <dbReference type="ARBA" id="ARBA00022989"/>
    </source>
</evidence>
<evidence type="ECO:0000313" key="10">
    <source>
        <dbReference type="Proteomes" id="UP000651156"/>
    </source>
</evidence>
<keyword evidence="3" id="KW-1003">Cell membrane</keyword>
<comment type="subcellular location">
    <subcellularLocation>
        <location evidence="1">Cell membrane</location>
        <topology evidence="1">Multi-pass membrane protein</topology>
    </subcellularLocation>
</comment>
<keyword evidence="6 8" id="KW-1133">Transmembrane helix</keyword>
<accession>A0ABR9UVS1</accession>
<comment type="caution">
    <text evidence="9">The sequence shown here is derived from an EMBL/GenBank/DDBJ whole genome shotgun (WGS) entry which is preliminary data.</text>
</comment>